<feature type="transmembrane region" description="Helical" evidence="1">
    <location>
        <begin position="535"/>
        <end position="557"/>
    </location>
</feature>
<protein>
    <submittedName>
        <fullName evidence="2">Uncharacterized protein</fullName>
    </submittedName>
</protein>
<proteinExistence type="predicted"/>
<evidence type="ECO:0000256" key="1">
    <source>
        <dbReference type="SAM" id="Phobius"/>
    </source>
</evidence>
<dbReference type="AlphaFoldDB" id="A0AA40DIU9"/>
<dbReference type="InterPro" id="IPR021514">
    <property type="entry name" value="DUF3176"/>
</dbReference>
<keyword evidence="3" id="KW-1185">Reference proteome</keyword>
<reference evidence="2" key="1">
    <citation type="submission" date="2023-06" db="EMBL/GenBank/DDBJ databases">
        <title>Genome-scale phylogeny and comparative genomics of the fungal order Sordariales.</title>
        <authorList>
            <consortium name="Lawrence Berkeley National Laboratory"/>
            <person name="Hensen N."/>
            <person name="Bonometti L."/>
            <person name="Westerberg I."/>
            <person name="Brannstrom I.O."/>
            <person name="Guillou S."/>
            <person name="Cros-Aarteil S."/>
            <person name="Calhoun S."/>
            <person name="Haridas S."/>
            <person name="Kuo A."/>
            <person name="Mondo S."/>
            <person name="Pangilinan J."/>
            <person name="Riley R."/>
            <person name="Labutti K."/>
            <person name="Andreopoulos B."/>
            <person name="Lipzen A."/>
            <person name="Chen C."/>
            <person name="Yanf M."/>
            <person name="Daum C."/>
            <person name="Ng V."/>
            <person name="Clum A."/>
            <person name="Steindorff A."/>
            <person name="Ohm R."/>
            <person name="Martin F."/>
            <person name="Silar P."/>
            <person name="Natvig D."/>
            <person name="Lalanne C."/>
            <person name="Gautier V."/>
            <person name="Ament-Velasquez S.L."/>
            <person name="Kruys A."/>
            <person name="Hutchinson M.I."/>
            <person name="Powell A.J."/>
            <person name="Barry K."/>
            <person name="Miller A.N."/>
            <person name="Grigoriev I.V."/>
            <person name="Debuchy R."/>
            <person name="Gladieux P."/>
            <person name="Thoren M.H."/>
            <person name="Johannesson H."/>
        </authorList>
    </citation>
    <scope>NUCLEOTIDE SEQUENCE</scope>
    <source>
        <strain evidence="2">SMH4607-1</strain>
    </source>
</reference>
<dbReference type="EMBL" id="JAUKUA010000009">
    <property type="protein sequence ID" value="KAK0702352.1"/>
    <property type="molecule type" value="Genomic_DNA"/>
</dbReference>
<dbReference type="Pfam" id="PF11374">
    <property type="entry name" value="DUF3176"/>
    <property type="match status" value="1"/>
</dbReference>
<evidence type="ECO:0000313" key="2">
    <source>
        <dbReference type="EMBL" id="KAK0702352.1"/>
    </source>
</evidence>
<name>A0AA40DIU9_9PEZI</name>
<accession>A0AA40DIU9</accession>
<organism evidence="2 3">
    <name type="scientific">Lasiosphaeris hirsuta</name>
    <dbReference type="NCBI Taxonomy" id="260670"/>
    <lineage>
        <taxon>Eukaryota</taxon>
        <taxon>Fungi</taxon>
        <taxon>Dikarya</taxon>
        <taxon>Ascomycota</taxon>
        <taxon>Pezizomycotina</taxon>
        <taxon>Sordariomycetes</taxon>
        <taxon>Sordariomycetidae</taxon>
        <taxon>Sordariales</taxon>
        <taxon>Lasiosphaeriaceae</taxon>
        <taxon>Lasiosphaeris</taxon>
    </lineage>
</organism>
<keyword evidence="1" id="KW-1133">Transmembrane helix</keyword>
<dbReference type="PANTHER" id="PTHR35394:SF5">
    <property type="entry name" value="DUF3176 DOMAIN-CONTAINING PROTEIN"/>
    <property type="match status" value="1"/>
</dbReference>
<gene>
    <name evidence="2" type="ORF">B0H67DRAFT_595533</name>
</gene>
<keyword evidence="1" id="KW-0472">Membrane</keyword>
<sequence>MSRSLFIRRGLVLSSAEKEAQCLPPHTSTATSEMDQPVDLVKDAVDVVAATPALEPPILKSDTQSAPVHAPILWGLLWAWRWETLSSVVSLASMALVLAILANINDMTLSDWPLPIQPNSLIAICTTLGKSAMMVLVASCISQLKWKYFAHRPRLLHHLQTIDDASRGPWGSLVILFSGPTRSWIISGFAFTAIASLGIEPSAQQILGVGVKEVELTNLGTEVGMARGYHSVDTGRQTTPRTIMSAMLGSEPPANFYCSPLASRCVWQDFTTLSICSDIQTITEDKVTSNCTRLPDNTFDSRLLSVDCTITFPGDHKFRSPNPLSVSMSKKVPGDSWSYNRLDSRKIATSTQYGGWVDFAGVNASRATFTASTNILSGVTVYIGNMSWCSRIIRNFTVNAGGKPTATTSDEPLTLVNRTYVGEGTRRMLDKSIYHAPSTGDDFLIYVGSDVGIWMYLTSILLVDNKSGQSDPPGRSLVSENAILELFLFDDLSDAIAKITRSITTQINLIGGDNANVTRLTGTAYANVPRYTVRWVWAILPLVETVLVTALMALTMFREREEPLWRTSALAMLFHRLEGHELEDDAAAACRTDTCLERVASGFQARLAPDKTDHLAFLVERKKRKT</sequence>
<comment type="caution">
    <text evidence="2">The sequence shown here is derived from an EMBL/GenBank/DDBJ whole genome shotgun (WGS) entry which is preliminary data.</text>
</comment>
<dbReference type="PANTHER" id="PTHR35394">
    <property type="entry name" value="DUF3176 DOMAIN-CONTAINING PROTEIN"/>
    <property type="match status" value="1"/>
</dbReference>
<dbReference type="Proteomes" id="UP001172102">
    <property type="component" value="Unassembled WGS sequence"/>
</dbReference>
<evidence type="ECO:0000313" key="3">
    <source>
        <dbReference type="Proteomes" id="UP001172102"/>
    </source>
</evidence>
<keyword evidence="1" id="KW-0812">Transmembrane</keyword>